<organism evidence="1 2">
    <name type="scientific">Quillaja saponaria</name>
    <name type="common">Soap bark tree</name>
    <dbReference type="NCBI Taxonomy" id="32244"/>
    <lineage>
        <taxon>Eukaryota</taxon>
        <taxon>Viridiplantae</taxon>
        <taxon>Streptophyta</taxon>
        <taxon>Embryophyta</taxon>
        <taxon>Tracheophyta</taxon>
        <taxon>Spermatophyta</taxon>
        <taxon>Magnoliopsida</taxon>
        <taxon>eudicotyledons</taxon>
        <taxon>Gunneridae</taxon>
        <taxon>Pentapetalae</taxon>
        <taxon>rosids</taxon>
        <taxon>fabids</taxon>
        <taxon>Fabales</taxon>
        <taxon>Quillajaceae</taxon>
        <taxon>Quillaja</taxon>
    </lineage>
</organism>
<dbReference type="EMBL" id="JARAOO010000006">
    <property type="protein sequence ID" value="KAJ7963791.1"/>
    <property type="molecule type" value="Genomic_DNA"/>
</dbReference>
<sequence>MNLNWELRKEKRKTDEGGGCQYSLLVLGTWGGNGNTPMAEFIALWLADSGISPLILTGTLARIRTSKVFGDVLSLQSFGEFGWRVIRQSSVTVVCEDNLDGIRLYF</sequence>
<dbReference type="Proteomes" id="UP001163823">
    <property type="component" value="Chromosome 6"/>
</dbReference>
<protein>
    <submittedName>
        <fullName evidence="1">Tetraacyldisaccharide 4'-kinase</fullName>
    </submittedName>
</protein>
<dbReference type="AlphaFoldDB" id="A0AAD7PPU3"/>
<dbReference type="KEGG" id="qsa:O6P43_013697"/>
<comment type="caution">
    <text evidence="1">The sequence shown here is derived from an EMBL/GenBank/DDBJ whole genome shotgun (WGS) entry which is preliminary data.</text>
</comment>
<gene>
    <name evidence="1" type="ORF">O6P43_013697</name>
</gene>
<reference evidence="1" key="1">
    <citation type="journal article" date="2023" name="Science">
        <title>Elucidation of the pathway for biosynthesis of saponin adjuvants from the soapbark tree.</title>
        <authorList>
            <person name="Reed J."/>
            <person name="Orme A."/>
            <person name="El-Demerdash A."/>
            <person name="Owen C."/>
            <person name="Martin L.B.B."/>
            <person name="Misra R.C."/>
            <person name="Kikuchi S."/>
            <person name="Rejzek M."/>
            <person name="Martin A.C."/>
            <person name="Harkess A."/>
            <person name="Leebens-Mack J."/>
            <person name="Louveau T."/>
            <person name="Stephenson M.J."/>
            <person name="Osbourn A."/>
        </authorList>
    </citation>
    <scope>NUCLEOTIDE SEQUENCE</scope>
    <source>
        <strain evidence="1">S10</strain>
    </source>
</reference>
<accession>A0AAD7PPU3</accession>
<keyword evidence="2" id="KW-1185">Reference proteome</keyword>
<name>A0AAD7PPU3_QUISA</name>
<evidence type="ECO:0000313" key="1">
    <source>
        <dbReference type="EMBL" id="KAJ7963791.1"/>
    </source>
</evidence>
<evidence type="ECO:0000313" key="2">
    <source>
        <dbReference type="Proteomes" id="UP001163823"/>
    </source>
</evidence>
<proteinExistence type="predicted"/>